<keyword evidence="18" id="KW-1185">Reference proteome</keyword>
<evidence type="ECO:0000256" key="11">
    <source>
        <dbReference type="ARBA" id="ARBA00023315"/>
    </source>
</evidence>
<dbReference type="InterPro" id="IPR001594">
    <property type="entry name" value="Palmitoyltrfase_DHHC"/>
</dbReference>
<evidence type="ECO:0000256" key="1">
    <source>
        <dbReference type="ARBA" id="ARBA00004141"/>
    </source>
</evidence>
<dbReference type="InterPro" id="IPR002110">
    <property type="entry name" value="Ankyrin_rpt"/>
</dbReference>
<feature type="domain" description="Palmitoyltransferase DHHC" evidence="16">
    <location>
        <begin position="466"/>
        <end position="606"/>
    </location>
</feature>
<evidence type="ECO:0000256" key="3">
    <source>
        <dbReference type="ARBA" id="ARBA00022679"/>
    </source>
</evidence>
<evidence type="ECO:0000313" key="18">
    <source>
        <dbReference type="Proteomes" id="UP000009009"/>
    </source>
</evidence>
<evidence type="ECO:0000256" key="13">
    <source>
        <dbReference type="PROSITE-ProRule" id="PRU00023"/>
    </source>
</evidence>
<dbReference type="PANTHER" id="PTHR24161:SF85">
    <property type="entry name" value="PALMITOYLTRANSFERASE HIP14"/>
    <property type="match status" value="1"/>
</dbReference>
<dbReference type="Proteomes" id="UP000009009">
    <property type="component" value="Unassembled WGS sequence"/>
</dbReference>
<comment type="similarity">
    <text evidence="2">Belongs to the DHHC palmitoyltransferase family. AKR/ZDHHC17 subfamily.</text>
</comment>
<dbReference type="InterPro" id="IPR036770">
    <property type="entry name" value="Ankyrin_rpt-contain_sf"/>
</dbReference>
<feature type="transmembrane region" description="Helical" evidence="14">
    <location>
        <begin position="514"/>
        <end position="537"/>
    </location>
</feature>
<feature type="transmembrane region" description="Helical" evidence="14">
    <location>
        <begin position="347"/>
        <end position="364"/>
    </location>
</feature>
<dbReference type="GO" id="GO:0016020">
    <property type="term" value="C:membrane"/>
    <property type="evidence" value="ECO:0007669"/>
    <property type="project" value="UniProtKB-SubCell"/>
</dbReference>
<comment type="subcellular location">
    <subcellularLocation>
        <location evidence="1">Membrane</location>
        <topology evidence="1">Multi-pass membrane protein</topology>
    </subcellularLocation>
</comment>
<evidence type="ECO:0000256" key="6">
    <source>
        <dbReference type="ARBA" id="ARBA00022989"/>
    </source>
</evidence>
<keyword evidence="7 13" id="KW-0040">ANK repeat</keyword>
<sequence length="764" mass="86195">MTNELESTPQSSASADREQTCDPSNNDSQEDVSLGDPNDIDSLSSLKAIRSESEDTNRNEQADHNDEVEEDPLLTRYHTACQKGDLATVKEMIHGRLLEVNKDGDTVEHITGLHWASINNRLSVVDFLISQGADVNSRAGALHATPLHWAARYGYVYIVDFLLKHGADPTLTDDQGFNLLHLSVNSSNIMLVLYVLFNVVSKGFLNVDCQDPKGRTSLLWAAYQGDSLTVAALLKFGANIKITDTEGFTPLHWGTVKGQPHVLKYLIQDGADFFQKTDTGKDCFAIAQEMNTVYSLREALIHSGFDSHGYPIKKRFKKSQHARLVTFITPFLFLGLAFALFSHVNPLFAIIVIFLMTFATKKGLNKFVLPSYGRMGIHNVTLLRSPLLSGVFFGTLLWVTIVWFFKVMPWTFADEPYANILMLMILLFEFYLFGRLVNSDPGCLPEETDHENVRQTISDLLEIGKFDTKNFCIETWTRKPLRSKFSSLNNAVVARFDHYCPWIFNDVGLKNHKAFIFFIALMESGIFTFLALCLEYFDELEDAYEDEYQKQGKCFILGDSDLCSGLKYDKFVFLILSWALLQSIWVASLIFVQAFQICKGMTNSEFNVLMKENKAAGANVLPFNENFNTTPEGFAPSIELDEDNNDTVLAPVPGSTLRKPRTCFGVCYAVTGMDQWFAVIKETIGIKDGSGHNVYSITSKIPTNYGWKRNLKDFWLTSDVNAPLWRRILYSPTGSKALLNGIEVDYFKLYKFTNKDVEQVSDMV</sequence>
<gene>
    <name evidence="17" type="ORF">VIN7_6354</name>
</gene>
<dbReference type="SMART" id="SM00248">
    <property type="entry name" value="ANK"/>
    <property type="match status" value="6"/>
</dbReference>
<dbReference type="HOGENOM" id="CLU_012510_1_1_1"/>
<dbReference type="GO" id="GO:0019706">
    <property type="term" value="F:protein-cysteine S-palmitoyltransferase activity"/>
    <property type="evidence" value="ECO:0007669"/>
    <property type="project" value="UniProtKB-EC"/>
</dbReference>
<evidence type="ECO:0000256" key="8">
    <source>
        <dbReference type="ARBA" id="ARBA00023136"/>
    </source>
</evidence>
<evidence type="ECO:0000256" key="12">
    <source>
        <dbReference type="ARBA" id="ARBA00048048"/>
    </source>
</evidence>
<protein>
    <recommendedName>
        <fullName evidence="14">Palmitoyltransferase</fullName>
        <ecNumber evidence="14">2.3.1.225</ecNumber>
    </recommendedName>
</protein>
<evidence type="ECO:0000256" key="15">
    <source>
        <dbReference type="SAM" id="MobiDB-lite"/>
    </source>
</evidence>
<comment type="domain">
    <text evidence="14">The DHHC domain is required for palmitoyltransferase activity.</text>
</comment>
<feature type="repeat" description="ANK" evidence="13">
    <location>
        <begin position="213"/>
        <end position="245"/>
    </location>
</feature>
<keyword evidence="11 14" id="KW-0012">Acyltransferase</keyword>
<dbReference type="PhylomeDB" id="H0GT15"/>
<dbReference type="Pfam" id="PF01529">
    <property type="entry name" value="DHHC"/>
    <property type="match status" value="1"/>
</dbReference>
<dbReference type="PROSITE" id="PS50088">
    <property type="entry name" value="ANK_REPEAT"/>
    <property type="match status" value="4"/>
</dbReference>
<feature type="compositionally biased region" description="Polar residues" evidence="15">
    <location>
        <begin position="1"/>
        <end position="14"/>
    </location>
</feature>
<dbReference type="AlphaFoldDB" id="H0GT15"/>
<organism evidence="17 18">
    <name type="scientific">Saccharomyces cerevisiae x Saccharomyces kudriavzevii (strain VIN7)</name>
    <name type="common">Yeast</name>
    <dbReference type="NCBI Taxonomy" id="1095631"/>
    <lineage>
        <taxon>Eukaryota</taxon>
        <taxon>Fungi</taxon>
        <taxon>Dikarya</taxon>
        <taxon>Ascomycota</taxon>
        <taxon>Saccharomycotina</taxon>
        <taxon>Saccharomycetes</taxon>
        <taxon>Saccharomycetales</taxon>
        <taxon>Saccharomycetaceae</taxon>
        <taxon>Saccharomyces</taxon>
    </lineage>
</organism>
<dbReference type="SUPFAM" id="SSF48403">
    <property type="entry name" value="Ankyrin repeat"/>
    <property type="match status" value="1"/>
</dbReference>
<dbReference type="EMBL" id="AGVY01000174">
    <property type="protein sequence ID" value="EHN03047.1"/>
    <property type="molecule type" value="Genomic_DNA"/>
</dbReference>
<dbReference type="Pfam" id="PF12796">
    <property type="entry name" value="Ank_2"/>
    <property type="match status" value="2"/>
</dbReference>
<name>H0GT15_SACCK</name>
<evidence type="ECO:0000256" key="14">
    <source>
        <dbReference type="RuleBase" id="RU079119"/>
    </source>
</evidence>
<feature type="transmembrane region" description="Helical" evidence="14">
    <location>
        <begin position="385"/>
        <end position="405"/>
    </location>
</feature>
<proteinExistence type="inferred from homology"/>
<feature type="transmembrane region" description="Helical" evidence="14">
    <location>
        <begin position="417"/>
        <end position="434"/>
    </location>
</feature>
<keyword evidence="8 14" id="KW-0472">Membrane</keyword>
<evidence type="ECO:0000256" key="4">
    <source>
        <dbReference type="ARBA" id="ARBA00022692"/>
    </source>
</evidence>
<evidence type="ECO:0000259" key="16">
    <source>
        <dbReference type="Pfam" id="PF01529"/>
    </source>
</evidence>
<keyword evidence="10" id="KW-0449">Lipoprotein</keyword>
<feature type="region of interest" description="Disordered" evidence="15">
    <location>
        <begin position="1"/>
        <end position="73"/>
    </location>
</feature>
<dbReference type="FunFam" id="1.25.40.20:FF:000301">
    <property type="entry name" value="Palmitoyltransferase"/>
    <property type="match status" value="1"/>
</dbReference>
<comment type="caution">
    <text evidence="17">The sequence shown here is derived from an EMBL/GenBank/DDBJ whole genome shotgun (WGS) entry which is preliminary data.</text>
</comment>
<dbReference type="EC" id="2.3.1.225" evidence="14"/>
<dbReference type="PROSITE" id="PS50216">
    <property type="entry name" value="DHHC"/>
    <property type="match status" value="1"/>
</dbReference>
<evidence type="ECO:0000256" key="2">
    <source>
        <dbReference type="ARBA" id="ARBA00010104"/>
    </source>
</evidence>
<evidence type="ECO:0000256" key="9">
    <source>
        <dbReference type="ARBA" id="ARBA00023139"/>
    </source>
</evidence>
<reference evidence="17 18" key="1">
    <citation type="journal article" date="2012" name="FEMS Yeast Res.">
        <title>The genome sequence of the wine yeast VIN7 reveals an allotriploid hybrid genome with Saccharomyces cerevisiae and Saccharomyces kudriavzevii origins.</title>
        <authorList>
            <person name="Borneman A.R."/>
            <person name="Desany B.A."/>
            <person name="Riches D."/>
            <person name="Affourtit J.P."/>
            <person name="Forgan A.H."/>
            <person name="Pretorius I.S."/>
            <person name="Egholm M."/>
            <person name="Chambers P.J."/>
        </authorList>
    </citation>
    <scope>NUCLEOTIDE SEQUENCE [LARGE SCALE GENOMIC DNA]</scope>
    <source>
        <strain evidence="17 18">VIN7</strain>
    </source>
</reference>
<evidence type="ECO:0000313" key="17">
    <source>
        <dbReference type="EMBL" id="EHN03047.1"/>
    </source>
</evidence>
<accession>H0GT15</accession>
<keyword evidence="5" id="KW-0677">Repeat</keyword>
<feature type="repeat" description="ANK" evidence="13">
    <location>
        <begin position="246"/>
        <end position="278"/>
    </location>
</feature>
<feature type="compositionally biased region" description="Basic and acidic residues" evidence="15">
    <location>
        <begin position="49"/>
        <end position="65"/>
    </location>
</feature>
<evidence type="ECO:0000256" key="10">
    <source>
        <dbReference type="ARBA" id="ARBA00023288"/>
    </source>
</evidence>
<evidence type="ECO:0000256" key="5">
    <source>
        <dbReference type="ARBA" id="ARBA00022737"/>
    </source>
</evidence>
<feature type="repeat" description="ANK" evidence="13">
    <location>
        <begin position="142"/>
        <end position="174"/>
    </location>
</feature>
<feature type="repeat" description="ANK" evidence="13">
    <location>
        <begin position="108"/>
        <end position="140"/>
    </location>
</feature>
<keyword evidence="6 14" id="KW-1133">Transmembrane helix</keyword>
<evidence type="ECO:0000256" key="7">
    <source>
        <dbReference type="ARBA" id="ARBA00023043"/>
    </source>
</evidence>
<comment type="catalytic activity">
    <reaction evidence="12 14">
        <text>L-cysteinyl-[protein] + hexadecanoyl-CoA = S-hexadecanoyl-L-cysteinyl-[protein] + CoA</text>
        <dbReference type="Rhea" id="RHEA:36683"/>
        <dbReference type="Rhea" id="RHEA-COMP:10131"/>
        <dbReference type="Rhea" id="RHEA-COMP:11032"/>
        <dbReference type="ChEBI" id="CHEBI:29950"/>
        <dbReference type="ChEBI" id="CHEBI:57287"/>
        <dbReference type="ChEBI" id="CHEBI:57379"/>
        <dbReference type="ChEBI" id="CHEBI:74151"/>
        <dbReference type="EC" id="2.3.1.225"/>
    </reaction>
</comment>
<keyword evidence="9" id="KW-0564">Palmitate</keyword>
<dbReference type="GO" id="GO:0005794">
    <property type="term" value="C:Golgi apparatus"/>
    <property type="evidence" value="ECO:0007669"/>
    <property type="project" value="UniProtKB-ARBA"/>
</dbReference>
<dbReference type="PANTHER" id="PTHR24161">
    <property type="entry name" value="ANK_REP_REGION DOMAIN-CONTAINING PROTEIN-RELATED"/>
    <property type="match status" value="1"/>
</dbReference>
<keyword evidence="4 14" id="KW-0812">Transmembrane</keyword>
<dbReference type="Gene3D" id="1.25.40.20">
    <property type="entry name" value="Ankyrin repeat-containing domain"/>
    <property type="match status" value="1"/>
</dbReference>
<feature type="transmembrane region" description="Helical" evidence="14">
    <location>
        <begin position="571"/>
        <end position="592"/>
    </location>
</feature>
<keyword evidence="3 14" id="KW-0808">Transferase</keyword>
<dbReference type="PROSITE" id="PS50297">
    <property type="entry name" value="ANK_REP_REGION"/>
    <property type="match status" value="4"/>
</dbReference>
<dbReference type="OrthoDB" id="6781668at2759"/>